<accession>A0A7J7K7Z7</accession>
<protein>
    <submittedName>
        <fullName evidence="2">DNASE1</fullName>
    </submittedName>
</protein>
<reference evidence="2" key="1">
    <citation type="submission" date="2020-06" db="EMBL/GenBank/DDBJ databases">
        <title>Draft genome of Bugula neritina, a colonial animal packing powerful symbionts and potential medicines.</title>
        <authorList>
            <person name="Rayko M."/>
        </authorList>
    </citation>
    <scope>NUCLEOTIDE SEQUENCE [LARGE SCALE GENOMIC DNA]</scope>
    <source>
        <strain evidence="2">Kwan_BN1</strain>
    </source>
</reference>
<dbReference type="EMBL" id="VXIV02001188">
    <property type="protein sequence ID" value="KAF6033981.1"/>
    <property type="molecule type" value="Genomic_DNA"/>
</dbReference>
<evidence type="ECO:0000313" key="2">
    <source>
        <dbReference type="EMBL" id="KAF6033981.1"/>
    </source>
</evidence>
<organism evidence="2 3">
    <name type="scientific">Bugula neritina</name>
    <name type="common">Brown bryozoan</name>
    <name type="synonym">Sertularia neritina</name>
    <dbReference type="NCBI Taxonomy" id="10212"/>
    <lineage>
        <taxon>Eukaryota</taxon>
        <taxon>Metazoa</taxon>
        <taxon>Spiralia</taxon>
        <taxon>Lophotrochozoa</taxon>
        <taxon>Bryozoa</taxon>
        <taxon>Gymnolaemata</taxon>
        <taxon>Cheilostomatida</taxon>
        <taxon>Flustrina</taxon>
        <taxon>Buguloidea</taxon>
        <taxon>Bugulidae</taxon>
        <taxon>Bugula</taxon>
    </lineage>
</organism>
<dbReference type="Proteomes" id="UP000593567">
    <property type="component" value="Unassembled WGS sequence"/>
</dbReference>
<keyword evidence="1" id="KW-0732">Signal</keyword>
<evidence type="ECO:0000256" key="1">
    <source>
        <dbReference type="SAM" id="SignalP"/>
    </source>
</evidence>
<gene>
    <name evidence="2" type="ORF">EB796_007709</name>
</gene>
<feature type="signal peptide" evidence="1">
    <location>
        <begin position="1"/>
        <end position="20"/>
    </location>
</feature>
<sequence length="66" mass="7449">MKMSLFTLLKLGALLNLVSQSDTLKVGSWNFNSFAINKLSNDEAMTTILQVSGYERVKLQLKTFSY</sequence>
<keyword evidence="3" id="KW-1185">Reference proteome</keyword>
<feature type="chain" id="PRO_5029464304" evidence="1">
    <location>
        <begin position="21"/>
        <end position="66"/>
    </location>
</feature>
<evidence type="ECO:0000313" key="3">
    <source>
        <dbReference type="Proteomes" id="UP000593567"/>
    </source>
</evidence>
<comment type="caution">
    <text evidence="2">The sequence shown here is derived from an EMBL/GenBank/DDBJ whole genome shotgun (WGS) entry which is preliminary data.</text>
</comment>
<dbReference type="AlphaFoldDB" id="A0A7J7K7Z7"/>
<proteinExistence type="predicted"/>
<name>A0A7J7K7Z7_BUGNE</name>